<evidence type="ECO:0000256" key="13">
    <source>
        <dbReference type="ARBA" id="ARBA00049886"/>
    </source>
</evidence>
<comment type="catalytic activity">
    <reaction evidence="12 14">
        <text>5-amino-6-(5-phospho-D-ribitylamino)uracil + NADP(+) = 5-amino-6-(5-phospho-D-ribosylamino)uracil + NADPH + H(+)</text>
        <dbReference type="Rhea" id="RHEA:17845"/>
        <dbReference type="ChEBI" id="CHEBI:15378"/>
        <dbReference type="ChEBI" id="CHEBI:57783"/>
        <dbReference type="ChEBI" id="CHEBI:58349"/>
        <dbReference type="ChEBI" id="CHEBI:58421"/>
        <dbReference type="ChEBI" id="CHEBI:58453"/>
        <dbReference type="EC" id="1.1.1.193"/>
    </reaction>
</comment>
<dbReference type="InterPro" id="IPR016192">
    <property type="entry name" value="APOBEC/CMP_deaminase_Zn-bd"/>
</dbReference>
<evidence type="ECO:0000259" key="18">
    <source>
        <dbReference type="PROSITE" id="PS51747"/>
    </source>
</evidence>
<dbReference type="EC" id="1.1.1.193" evidence="14"/>
<feature type="binding site" evidence="17">
    <location>
        <position position="85"/>
    </location>
    <ligand>
        <name>Zn(2+)</name>
        <dbReference type="ChEBI" id="CHEBI:29105"/>
        <note>catalytic</note>
    </ligand>
</feature>
<dbReference type="GO" id="GO:0008270">
    <property type="term" value="F:zinc ion binding"/>
    <property type="evidence" value="ECO:0007669"/>
    <property type="project" value="InterPro"/>
</dbReference>
<evidence type="ECO:0000313" key="19">
    <source>
        <dbReference type="EMBL" id="RHK05436.1"/>
    </source>
</evidence>
<evidence type="ECO:0000256" key="6">
    <source>
        <dbReference type="ARBA" id="ARBA00022619"/>
    </source>
</evidence>
<feature type="binding site" evidence="16">
    <location>
        <position position="205"/>
    </location>
    <ligand>
        <name>substrate</name>
    </ligand>
</feature>
<dbReference type="Gene3D" id="3.40.430.10">
    <property type="entry name" value="Dihydrofolate Reductase, subunit A"/>
    <property type="match status" value="1"/>
</dbReference>
<dbReference type="GO" id="GO:0008703">
    <property type="term" value="F:5-amino-6-(5-phosphoribosylamino)uracil reductase activity"/>
    <property type="evidence" value="ECO:0007669"/>
    <property type="project" value="UniProtKB-EC"/>
</dbReference>
<evidence type="ECO:0000256" key="1">
    <source>
        <dbReference type="ARBA" id="ARBA00002151"/>
    </source>
</evidence>
<comment type="pathway">
    <text evidence="3 14">Cofactor biosynthesis; riboflavin biosynthesis; 5-amino-6-(D-ribitylamino)uracil from GTP: step 3/4.</text>
</comment>
<dbReference type="SUPFAM" id="SSF53597">
    <property type="entry name" value="Dihydrofolate reductase-like"/>
    <property type="match status" value="1"/>
</dbReference>
<sequence>MNNEYMRLAITEAKKGRYQTFTNPLVGAVIVKEQRVIAKGAHLVYGQSHAERNAIEQCHSSEDLINSTLYVTLEPCNHQGKQPPCTQLIIDSGIKKVVIGQLDPNPIVAGQGKRFLEEQGIDVLVGIEETAVRRLNPHYNFYHRHQRPYVALKQAITLDGRIAHDALTRSAITGSAVWQNVHQERGDYQGILVGSQTVLTDDPTLLTTVETSFPPIRIVLDRRGRTLSQPQLALFADDSAPVWIFTQQTAVSDLPAHVSVIQLEELTIVSLLKELAARQVQSLYVEGGAAIHDAFLASGLWQESITYVAPKFLGGNSLASFTSERTPKQLQQLTEVTVTAVGEDVCIRGRRPEECSQD</sequence>
<keyword evidence="11" id="KW-0511">Multifunctional enzyme</keyword>
<evidence type="ECO:0000256" key="16">
    <source>
        <dbReference type="PIRSR" id="PIRSR006769-2"/>
    </source>
</evidence>
<evidence type="ECO:0000256" key="14">
    <source>
        <dbReference type="PIRNR" id="PIRNR006769"/>
    </source>
</evidence>
<dbReference type="GO" id="GO:0009231">
    <property type="term" value="P:riboflavin biosynthetic process"/>
    <property type="evidence" value="ECO:0007669"/>
    <property type="project" value="UniProtKB-UniPathway"/>
</dbReference>
<dbReference type="UniPathway" id="UPA00275">
    <property type="reaction ID" value="UER00401"/>
</dbReference>
<accession>A0A415EQ14</accession>
<comment type="similarity">
    <text evidence="4 14">In the N-terminal section; belongs to the cytidine and deoxycytidylate deaminase family.</text>
</comment>
<dbReference type="Pfam" id="PF00383">
    <property type="entry name" value="dCMP_cyt_deam_1"/>
    <property type="match status" value="1"/>
</dbReference>
<dbReference type="CDD" id="cd01284">
    <property type="entry name" value="Riboflavin_deaminase-reductase"/>
    <property type="match status" value="1"/>
</dbReference>
<keyword evidence="8 14" id="KW-0862">Zinc</keyword>
<dbReference type="InterPro" id="IPR016193">
    <property type="entry name" value="Cytidine_deaminase-like"/>
</dbReference>
<dbReference type="PANTHER" id="PTHR38011">
    <property type="entry name" value="DIHYDROFOLATE REDUCTASE FAMILY PROTEIN (AFU_ORTHOLOGUE AFUA_8G06820)"/>
    <property type="match status" value="1"/>
</dbReference>
<gene>
    <name evidence="19" type="primary">ribD</name>
    <name evidence="19" type="ORF">DW084_13425</name>
</gene>
<dbReference type="Pfam" id="PF01872">
    <property type="entry name" value="RibD_C"/>
    <property type="match status" value="1"/>
</dbReference>
<dbReference type="Gene3D" id="3.40.140.10">
    <property type="entry name" value="Cytidine Deaminase, domain 2"/>
    <property type="match status" value="1"/>
</dbReference>
<feature type="binding site" evidence="16">
    <location>
        <begin position="288"/>
        <end position="294"/>
    </location>
    <ligand>
        <name>NADP(+)</name>
        <dbReference type="ChEBI" id="CHEBI:58349"/>
    </ligand>
</feature>
<evidence type="ECO:0000256" key="8">
    <source>
        <dbReference type="ARBA" id="ARBA00022833"/>
    </source>
</evidence>
<dbReference type="PROSITE" id="PS51747">
    <property type="entry name" value="CYT_DCMP_DEAMINASES_2"/>
    <property type="match status" value="1"/>
</dbReference>
<dbReference type="InterPro" id="IPR050765">
    <property type="entry name" value="Riboflavin_Biosynth_HTPR"/>
</dbReference>
<feature type="binding site" evidence="17">
    <location>
        <position position="49"/>
    </location>
    <ligand>
        <name>Zn(2+)</name>
        <dbReference type="ChEBI" id="CHEBI:29105"/>
        <note>catalytic</note>
    </ligand>
</feature>
<proteinExistence type="inferred from homology"/>
<evidence type="ECO:0000256" key="5">
    <source>
        <dbReference type="ARBA" id="ARBA00007417"/>
    </source>
</evidence>
<evidence type="ECO:0000256" key="9">
    <source>
        <dbReference type="ARBA" id="ARBA00022857"/>
    </source>
</evidence>
<dbReference type="InterPro" id="IPR024072">
    <property type="entry name" value="DHFR-like_dom_sf"/>
</dbReference>
<dbReference type="GO" id="GO:0008835">
    <property type="term" value="F:diaminohydroxyphosphoribosylaminopyrimidine deaminase activity"/>
    <property type="evidence" value="ECO:0007669"/>
    <property type="project" value="UniProtKB-EC"/>
</dbReference>
<dbReference type="PIRSF" id="PIRSF006769">
    <property type="entry name" value="RibD"/>
    <property type="match status" value="1"/>
</dbReference>
<keyword evidence="14 19" id="KW-0378">Hydrolase</keyword>
<dbReference type="InterPro" id="IPR002125">
    <property type="entry name" value="CMP_dCMP_dom"/>
</dbReference>
<evidence type="ECO:0000256" key="12">
    <source>
        <dbReference type="ARBA" id="ARBA00049861"/>
    </source>
</evidence>
<keyword evidence="10 14" id="KW-0560">Oxidoreductase</keyword>
<feature type="binding site" evidence="16">
    <location>
        <position position="197"/>
    </location>
    <ligand>
        <name>NADP(+)</name>
        <dbReference type="ChEBI" id="CHEBI:58349"/>
    </ligand>
</feature>
<feature type="domain" description="CMP/dCMP-type deaminase" evidence="18">
    <location>
        <begin position="1"/>
        <end position="124"/>
    </location>
</feature>
<feature type="binding site" evidence="16">
    <location>
        <position position="185"/>
    </location>
    <ligand>
        <name>substrate</name>
    </ligand>
</feature>
<dbReference type="Proteomes" id="UP000286288">
    <property type="component" value="Unassembled WGS sequence"/>
</dbReference>
<feature type="binding site" evidence="16">
    <location>
        <position position="155"/>
    </location>
    <ligand>
        <name>NADP(+)</name>
        <dbReference type="ChEBI" id="CHEBI:58349"/>
    </ligand>
</feature>
<comment type="function">
    <text evidence="1 14">Converts 2,5-diamino-6-(ribosylamino)-4(3h)-pyrimidinone 5'-phosphate into 5-amino-6-(ribosylamino)-2,4(1h,3h)-pyrimidinedione 5'-phosphate.</text>
</comment>
<feature type="binding site" evidence="16">
    <location>
        <position position="286"/>
    </location>
    <ligand>
        <name>substrate</name>
    </ligand>
</feature>
<dbReference type="AlphaFoldDB" id="A0A415EQ14"/>
<evidence type="ECO:0000256" key="2">
    <source>
        <dbReference type="ARBA" id="ARBA00004882"/>
    </source>
</evidence>
<dbReference type="InterPro" id="IPR004794">
    <property type="entry name" value="Eubact_RibD"/>
</dbReference>
<protein>
    <recommendedName>
        <fullName evidence="14">Riboflavin biosynthesis protein RibD</fullName>
    </recommendedName>
    <domain>
        <recommendedName>
            <fullName evidence="14">Diaminohydroxyphosphoribosylaminopyrimidine deaminase</fullName>
            <shortName evidence="14">DRAP deaminase</shortName>
            <ecNumber evidence="14">3.5.4.26</ecNumber>
        </recommendedName>
        <alternativeName>
            <fullName evidence="14">Riboflavin-specific deaminase</fullName>
        </alternativeName>
    </domain>
    <domain>
        <recommendedName>
            <fullName evidence="14">5-amino-6-(5-phosphoribosylamino)uracil reductase</fullName>
            <ecNumber evidence="14">1.1.1.193</ecNumber>
        </recommendedName>
        <alternativeName>
            <fullName evidence="14">HTP reductase</fullName>
        </alternativeName>
    </domain>
</protein>
<evidence type="ECO:0000256" key="15">
    <source>
        <dbReference type="PIRSR" id="PIRSR006769-1"/>
    </source>
</evidence>
<evidence type="ECO:0000256" key="3">
    <source>
        <dbReference type="ARBA" id="ARBA00004910"/>
    </source>
</evidence>
<dbReference type="EC" id="3.5.4.26" evidence="14"/>
<evidence type="ECO:0000256" key="7">
    <source>
        <dbReference type="ARBA" id="ARBA00022723"/>
    </source>
</evidence>
<evidence type="ECO:0000256" key="17">
    <source>
        <dbReference type="PIRSR" id="PIRSR006769-3"/>
    </source>
</evidence>
<feature type="binding site" evidence="17">
    <location>
        <position position="76"/>
    </location>
    <ligand>
        <name>Zn(2+)</name>
        <dbReference type="ChEBI" id="CHEBI:29105"/>
        <note>catalytic</note>
    </ligand>
</feature>
<evidence type="ECO:0000256" key="10">
    <source>
        <dbReference type="ARBA" id="ARBA00023002"/>
    </source>
</evidence>
<comment type="catalytic activity">
    <reaction evidence="13 14">
        <text>2,5-diamino-6-hydroxy-4-(5-phosphoribosylamino)-pyrimidine + H2O + H(+) = 5-amino-6-(5-phospho-D-ribosylamino)uracil + NH4(+)</text>
        <dbReference type="Rhea" id="RHEA:21868"/>
        <dbReference type="ChEBI" id="CHEBI:15377"/>
        <dbReference type="ChEBI" id="CHEBI:15378"/>
        <dbReference type="ChEBI" id="CHEBI:28938"/>
        <dbReference type="ChEBI" id="CHEBI:58453"/>
        <dbReference type="ChEBI" id="CHEBI:58614"/>
        <dbReference type="EC" id="3.5.4.26"/>
    </reaction>
</comment>
<keyword evidence="9 14" id="KW-0521">NADP</keyword>
<dbReference type="InterPro" id="IPR002734">
    <property type="entry name" value="RibDG_C"/>
</dbReference>
<comment type="caution">
    <text evidence="19">The sequence shown here is derived from an EMBL/GenBank/DDBJ whole genome shotgun (WGS) entry which is preliminary data.</text>
</comment>
<keyword evidence="6 14" id="KW-0686">Riboflavin biosynthesis</keyword>
<evidence type="ECO:0000256" key="4">
    <source>
        <dbReference type="ARBA" id="ARBA00005259"/>
    </source>
</evidence>
<name>A0A415EQ14_ENTCA</name>
<evidence type="ECO:0000256" key="11">
    <source>
        <dbReference type="ARBA" id="ARBA00023268"/>
    </source>
</evidence>
<dbReference type="EMBL" id="QRMZ01000019">
    <property type="protein sequence ID" value="RHK05436.1"/>
    <property type="molecule type" value="Genomic_DNA"/>
</dbReference>
<dbReference type="PROSITE" id="PS00903">
    <property type="entry name" value="CYT_DCMP_DEAMINASES_1"/>
    <property type="match status" value="1"/>
</dbReference>
<feature type="active site" description="Proton donor" evidence="15">
    <location>
        <position position="51"/>
    </location>
</feature>
<feature type="binding site" evidence="16">
    <location>
        <position position="201"/>
    </location>
    <ligand>
        <name>NADP(+)</name>
        <dbReference type="ChEBI" id="CHEBI:58349"/>
    </ligand>
</feature>
<organism evidence="19 20">
    <name type="scientific">Enterococcus casseliflavus</name>
    <name type="common">Enterococcus flavescens</name>
    <dbReference type="NCBI Taxonomy" id="37734"/>
    <lineage>
        <taxon>Bacteria</taxon>
        <taxon>Bacillati</taxon>
        <taxon>Bacillota</taxon>
        <taxon>Bacilli</taxon>
        <taxon>Lactobacillales</taxon>
        <taxon>Enterococcaceae</taxon>
        <taxon>Enterococcus</taxon>
    </lineage>
</organism>
<comment type="pathway">
    <text evidence="2 14">Cofactor biosynthesis; riboflavin biosynthesis; 5-amino-6-(D-ribitylamino)uracil from GTP: step 2/4.</text>
</comment>
<dbReference type="SUPFAM" id="SSF53927">
    <property type="entry name" value="Cytidine deaminase-like"/>
    <property type="match status" value="1"/>
</dbReference>
<comment type="similarity">
    <text evidence="5 14">In the C-terminal section; belongs to the HTP reductase family.</text>
</comment>
<dbReference type="PANTHER" id="PTHR38011:SF7">
    <property type="entry name" value="2,5-DIAMINO-6-RIBOSYLAMINO-4(3H)-PYRIMIDINONE 5'-PHOSPHATE REDUCTASE"/>
    <property type="match status" value="1"/>
</dbReference>
<dbReference type="NCBIfam" id="TIGR00326">
    <property type="entry name" value="eubact_ribD"/>
    <property type="match status" value="1"/>
</dbReference>
<reference evidence="19 20" key="1">
    <citation type="submission" date="2018-08" db="EMBL/GenBank/DDBJ databases">
        <title>A genome reference for cultivated species of the human gut microbiota.</title>
        <authorList>
            <person name="Zou Y."/>
            <person name="Xue W."/>
            <person name="Luo G."/>
        </authorList>
    </citation>
    <scope>NUCLEOTIDE SEQUENCE [LARGE SCALE GENOMIC DNA]</scope>
    <source>
        <strain evidence="19 20">AF48-16</strain>
    </source>
</reference>
<keyword evidence="7 14" id="KW-0479">Metal-binding</keyword>
<evidence type="ECO:0000313" key="20">
    <source>
        <dbReference type="Proteomes" id="UP000286288"/>
    </source>
</evidence>
<comment type="cofactor">
    <cofactor evidence="14 17">
        <name>Zn(2+)</name>
        <dbReference type="ChEBI" id="CHEBI:29105"/>
    </cofactor>
    <text evidence="14 17">Binds 1 zinc ion.</text>
</comment>